<keyword evidence="5 10" id="KW-0808">Transferase</keyword>
<dbReference type="InterPro" id="IPR013645">
    <property type="entry name" value="Glyco_transf_8N"/>
</dbReference>
<gene>
    <name evidence="10" type="ORF">Xsto_01422</name>
</gene>
<dbReference type="InterPro" id="IPR002495">
    <property type="entry name" value="Glyco_trans_8"/>
</dbReference>
<dbReference type="SUPFAM" id="SSF53448">
    <property type="entry name" value="Nucleotide-diphospho-sugar transferases"/>
    <property type="match status" value="1"/>
</dbReference>
<dbReference type="GO" id="GO:0046872">
    <property type="term" value="F:metal ion binding"/>
    <property type="evidence" value="ECO:0007669"/>
    <property type="project" value="UniProtKB-KW"/>
</dbReference>
<comment type="pathway">
    <text evidence="2">Bacterial outer membrane biogenesis; LPS core biosynthesis.</text>
</comment>
<dbReference type="Pfam" id="PF01501">
    <property type="entry name" value="Glyco_transf_8"/>
    <property type="match status" value="1"/>
</dbReference>
<keyword evidence="6" id="KW-0479">Metal-binding</keyword>
<organism evidence="10 11">
    <name type="scientific">Xenorhabdus stockiae</name>
    <dbReference type="NCBI Taxonomy" id="351614"/>
    <lineage>
        <taxon>Bacteria</taxon>
        <taxon>Pseudomonadati</taxon>
        <taxon>Pseudomonadota</taxon>
        <taxon>Gammaproteobacteria</taxon>
        <taxon>Enterobacterales</taxon>
        <taxon>Morganellaceae</taxon>
        <taxon>Xenorhabdus</taxon>
    </lineage>
</organism>
<dbReference type="AlphaFoldDB" id="A0A2D0KSL2"/>
<evidence type="ECO:0000256" key="6">
    <source>
        <dbReference type="ARBA" id="ARBA00022723"/>
    </source>
</evidence>
<proteinExistence type="inferred from homology"/>
<protein>
    <submittedName>
        <fullName evidence="10">Lipopolysaccharide-alpha-1, 3-D-galactosyltransferase</fullName>
    </submittedName>
</protein>
<comment type="similarity">
    <text evidence="3">Belongs to the glycosyltransferase 8 family.</text>
</comment>
<feature type="domain" description="Glycosyl transferase family 8 C-terminal" evidence="9">
    <location>
        <begin position="259"/>
        <end position="311"/>
    </location>
</feature>
<dbReference type="PANTHER" id="PTHR13778">
    <property type="entry name" value="GLYCOSYLTRANSFERASE 8 DOMAIN-CONTAINING PROTEIN"/>
    <property type="match status" value="1"/>
</dbReference>
<comment type="cofactor">
    <cofactor evidence="1">
        <name>Mg(2+)</name>
        <dbReference type="ChEBI" id="CHEBI:18420"/>
    </cofactor>
</comment>
<dbReference type="Pfam" id="PF08437">
    <property type="entry name" value="Glyco_transf_8C"/>
    <property type="match status" value="1"/>
</dbReference>
<evidence type="ECO:0000256" key="7">
    <source>
        <dbReference type="ARBA" id="ARBA00022842"/>
    </source>
</evidence>
<dbReference type="EMBL" id="NJAJ01000010">
    <property type="protein sequence ID" value="PHM66197.1"/>
    <property type="molecule type" value="Genomic_DNA"/>
</dbReference>
<evidence type="ECO:0000256" key="5">
    <source>
        <dbReference type="ARBA" id="ARBA00022679"/>
    </source>
</evidence>
<sequence>MIEIEKIIKLKKQIGKKEDIKNPFHIAFGVDKNFIRPAGVTITSIIKNNPDIYFHFHLLTTEITDNDLKKIKNIDKEKSLITIYWFDASIFQSLQEKENLPISMYYRLIIPNLLQKFTDRVLYLDADIICLSSISNLKEIDFRDNVAGVVNQKNIDKKNIYSLNLKDKNFYFNSGVLLINIPQWISRNILSEFMKTINLREYLYPDQDVLNIILEDKIIPLPSAYNRFNEDRNLSGDDTVFLHFTGTPKPWKSWHEQSDIYIEYYSISPWKDIPFELPTQYRQMRVYAKKLWRKKKYISSARWFILYIFNKLTK</sequence>
<evidence type="ECO:0000259" key="9">
    <source>
        <dbReference type="Pfam" id="PF08437"/>
    </source>
</evidence>
<evidence type="ECO:0000256" key="3">
    <source>
        <dbReference type="ARBA" id="ARBA00006351"/>
    </source>
</evidence>
<reference evidence="10 11" key="1">
    <citation type="journal article" date="2017" name="Nat. Microbiol.">
        <title>Natural product diversity associated with the nematode symbionts Photorhabdus and Xenorhabdus.</title>
        <authorList>
            <person name="Tobias N.J."/>
            <person name="Wolff H."/>
            <person name="Djahanschiri B."/>
            <person name="Grundmann F."/>
            <person name="Kronenwerth M."/>
            <person name="Shi Y.M."/>
            <person name="Simonyi S."/>
            <person name="Grun P."/>
            <person name="Shapiro-Ilan D."/>
            <person name="Pidot S.J."/>
            <person name="Stinear T.P."/>
            <person name="Ebersberger I."/>
            <person name="Bode H.B."/>
        </authorList>
    </citation>
    <scope>NUCLEOTIDE SEQUENCE [LARGE SCALE GENOMIC DNA]</scope>
    <source>
        <strain evidence="10 11">DSM 17904</strain>
    </source>
</reference>
<comment type="caution">
    <text evidence="10">The sequence shown here is derived from an EMBL/GenBank/DDBJ whole genome shotgun (WGS) entry which is preliminary data.</text>
</comment>
<evidence type="ECO:0000313" key="11">
    <source>
        <dbReference type="Proteomes" id="UP000222366"/>
    </source>
</evidence>
<dbReference type="InterPro" id="IPR050748">
    <property type="entry name" value="Glycosyltrans_8_dom-fam"/>
</dbReference>
<dbReference type="GO" id="GO:0008918">
    <property type="term" value="F:lipopolysaccharide 3-alpha-galactosyltransferase activity"/>
    <property type="evidence" value="ECO:0007669"/>
    <property type="project" value="InterPro"/>
</dbReference>
<dbReference type="PANTHER" id="PTHR13778:SF47">
    <property type="entry name" value="LIPOPOLYSACCHARIDE 1,3-GALACTOSYLTRANSFERASE"/>
    <property type="match status" value="1"/>
</dbReference>
<name>A0A2D0KSL2_9GAMM</name>
<evidence type="ECO:0000256" key="1">
    <source>
        <dbReference type="ARBA" id="ARBA00001946"/>
    </source>
</evidence>
<dbReference type="RefSeq" id="WP_099124550.1">
    <property type="nucleotide sequence ID" value="NZ_CAWNRH010000002.1"/>
</dbReference>
<keyword evidence="7" id="KW-0460">Magnesium</keyword>
<accession>A0A2D0KSL2</accession>
<dbReference type="CDD" id="cd04194">
    <property type="entry name" value="GT8_A4GalT_like"/>
    <property type="match status" value="1"/>
</dbReference>
<dbReference type="InterPro" id="IPR029044">
    <property type="entry name" value="Nucleotide-diphossugar_trans"/>
</dbReference>
<evidence type="ECO:0000256" key="2">
    <source>
        <dbReference type="ARBA" id="ARBA00004713"/>
    </source>
</evidence>
<evidence type="ECO:0000256" key="8">
    <source>
        <dbReference type="ARBA" id="ARBA00022985"/>
    </source>
</evidence>
<keyword evidence="11" id="KW-1185">Reference proteome</keyword>
<dbReference type="Proteomes" id="UP000222366">
    <property type="component" value="Unassembled WGS sequence"/>
</dbReference>
<keyword evidence="4 10" id="KW-0328">Glycosyltransferase</keyword>
<dbReference type="Gene3D" id="3.90.550.10">
    <property type="entry name" value="Spore Coat Polysaccharide Biosynthesis Protein SpsA, Chain A"/>
    <property type="match status" value="1"/>
</dbReference>
<evidence type="ECO:0000313" key="10">
    <source>
        <dbReference type="EMBL" id="PHM66197.1"/>
    </source>
</evidence>
<keyword evidence="8" id="KW-0448">Lipopolysaccharide biosynthesis</keyword>
<evidence type="ECO:0000256" key="4">
    <source>
        <dbReference type="ARBA" id="ARBA00022676"/>
    </source>
</evidence>